<dbReference type="Pfam" id="PF13279">
    <property type="entry name" value="4HBT_2"/>
    <property type="match status" value="1"/>
</dbReference>
<dbReference type="Gene3D" id="3.10.129.10">
    <property type="entry name" value="Hotdog Thioesterase"/>
    <property type="match status" value="1"/>
</dbReference>
<organism evidence="1 2">
    <name type="scientific">Maricaulis salignorans</name>
    <dbReference type="NCBI Taxonomy" id="144026"/>
    <lineage>
        <taxon>Bacteria</taxon>
        <taxon>Pseudomonadati</taxon>
        <taxon>Pseudomonadota</taxon>
        <taxon>Alphaproteobacteria</taxon>
        <taxon>Maricaulales</taxon>
        <taxon>Maricaulaceae</taxon>
        <taxon>Maricaulis</taxon>
    </lineage>
</organism>
<dbReference type="AlphaFoldDB" id="A0A1G9MXB6"/>
<name>A0A1G9MXB6_9PROT</name>
<keyword evidence="2" id="KW-1185">Reference proteome</keyword>
<dbReference type="STRING" id="144026.SAMN04488568_102140"/>
<proteinExistence type="predicted"/>
<sequence length="160" mass="17986">MTNGSAGFGVIAPLENAPEGEGLGCVSFETALVRQITPQAGDFDELGHVNNVVYLRWVQDMAVTHWHAVATPEMIEAEVWIALKHTIEYRDPILPGESAEIRTWLGEVRGPRFDRHVDIRKPGAKRFSARAVTEWCRINRATRRPMRIGRDVLDLFQVPG</sequence>
<dbReference type="GO" id="GO:0016787">
    <property type="term" value="F:hydrolase activity"/>
    <property type="evidence" value="ECO:0007669"/>
    <property type="project" value="UniProtKB-KW"/>
</dbReference>
<keyword evidence="1" id="KW-0378">Hydrolase</keyword>
<dbReference type="SUPFAM" id="SSF54637">
    <property type="entry name" value="Thioesterase/thiol ester dehydrase-isomerase"/>
    <property type="match status" value="1"/>
</dbReference>
<reference evidence="1 2" key="1">
    <citation type="submission" date="2016-10" db="EMBL/GenBank/DDBJ databases">
        <authorList>
            <person name="de Groot N.N."/>
        </authorList>
    </citation>
    <scope>NUCLEOTIDE SEQUENCE [LARGE SCALE GENOMIC DNA]</scope>
    <source>
        <strain evidence="1 2">DSM 16077</strain>
    </source>
</reference>
<evidence type="ECO:0000313" key="1">
    <source>
        <dbReference type="EMBL" id="SDL78764.1"/>
    </source>
</evidence>
<dbReference type="InterPro" id="IPR029069">
    <property type="entry name" value="HotDog_dom_sf"/>
</dbReference>
<accession>A0A1G9MXB6</accession>
<gene>
    <name evidence="1" type="ORF">SAMN04488568_102140</name>
</gene>
<dbReference type="EMBL" id="FNHG01000002">
    <property type="protein sequence ID" value="SDL78764.1"/>
    <property type="molecule type" value="Genomic_DNA"/>
</dbReference>
<dbReference type="CDD" id="cd00586">
    <property type="entry name" value="4HBT"/>
    <property type="match status" value="1"/>
</dbReference>
<evidence type="ECO:0000313" key="2">
    <source>
        <dbReference type="Proteomes" id="UP000199759"/>
    </source>
</evidence>
<dbReference type="Proteomes" id="UP000199759">
    <property type="component" value="Unassembled WGS sequence"/>
</dbReference>
<dbReference type="RefSeq" id="WP_176780215.1">
    <property type="nucleotide sequence ID" value="NZ_FNHG01000002.1"/>
</dbReference>
<protein>
    <submittedName>
        <fullName evidence="1">Acyl-CoA thioester hydrolase</fullName>
    </submittedName>
</protein>